<protein>
    <submittedName>
        <fullName evidence="1">Uncharacterized protein</fullName>
    </submittedName>
</protein>
<gene>
    <name evidence="1" type="ORF">EVA_12052</name>
</gene>
<organism evidence="1">
    <name type="scientific">gut metagenome</name>
    <dbReference type="NCBI Taxonomy" id="749906"/>
    <lineage>
        <taxon>unclassified sequences</taxon>
        <taxon>metagenomes</taxon>
        <taxon>organismal metagenomes</taxon>
    </lineage>
</organism>
<accession>J9GJQ3</accession>
<sequence length="92" mass="10490">MQRNVCIVNGSSDKSVHSCDTTSESRAVRKFANAVFDNNAWVECLVRSTCRASESVSNHCSFFNAFNLVDKIQDRFWNVDTVSNHFNCHVFH</sequence>
<name>J9GJQ3_9ZZZZ</name>
<dbReference type="EMBL" id="AMCI01003636">
    <property type="protein sequence ID" value="EJW99839.1"/>
    <property type="molecule type" value="Genomic_DNA"/>
</dbReference>
<comment type="caution">
    <text evidence="1">The sequence shown here is derived from an EMBL/GenBank/DDBJ whole genome shotgun (WGS) entry which is preliminary data.</text>
</comment>
<reference evidence="1" key="1">
    <citation type="journal article" date="2012" name="PLoS ONE">
        <title>Gene sets for utilization of primary and secondary nutrition supplies in the distal gut of endangered iberian lynx.</title>
        <authorList>
            <person name="Alcaide M."/>
            <person name="Messina E."/>
            <person name="Richter M."/>
            <person name="Bargiela R."/>
            <person name="Peplies J."/>
            <person name="Huws S.A."/>
            <person name="Newbold C.J."/>
            <person name="Golyshin P.N."/>
            <person name="Simon M.A."/>
            <person name="Lopez G."/>
            <person name="Yakimov M.M."/>
            <person name="Ferrer M."/>
        </authorList>
    </citation>
    <scope>NUCLEOTIDE SEQUENCE</scope>
</reference>
<proteinExistence type="predicted"/>
<evidence type="ECO:0000313" key="1">
    <source>
        <dbReference type="EMBL" id="EJW99839.1"/>
    </source>
</evidence>
<dbReference type="AlphaFoldDB" id="J9GJQ3"/>